<feature type="compositionally biased region" description="Low complexity" evidence="1">
    <location>
        <begin position="91"/>
        <end position="110"/>
    </location>
</feature>
<organism evidence="2 3">
    <name type="scientific">Lentithecium fluviatile CBS 122367</name>
    <dbReference type="NCBI Taxonomy" id="1168545"/>
    <lineage>
        <taxon>Eukaryota</taxon>
        <taxon>Fungi</taxon>
        <taxon>Dikarya</taxon>
        <taxon>Ascomycota</taxon>
        <taxon>Pezizomycotina</taxon>
        <taxon>Dothideomycetes</taxon>
        <taxon>Pleosporomycetidae</taxon>
        <taxon>Pleosporales</taxon>
        <taxon>Massarineae</taxon>
        <taxon>Lentitheciaceae</taxon>
        <taxon>Lentithecium</taxon>
    </lineage>
</organism>
<reference evidence="2" key="1">
    <citation type="journal article" date="2020" name="Stud. Mycol.">
        <title>101 Dothideomycetes genomes: a test case for predicting lifestyles and emergence of pathogens.</title>
        <authorList>
            <person name="Haridas S."/>
            <person name="Albert R."/>
            <person name="Binder M."/>
            <person name="Bloem J."/>
            <person name="Labutti K."/>
            <person name="Salamov A."/>
            <person name="Andreopoulos B."/>
            <person name="Baker S."/>
            <person name="Barry K."/>
            <person name="Bills G."/>
            <person name="Bluhm B."/>
            <person name="Cannon C."/>
            <person name="Castanera R."/>
            <person name="Culley D."/>
            <person name="Daum C."/>
            <person name="Ezra D."/>
            <person name="Gonzalez J."/>
            <person name="Henrissat B."/>
            <person name="Kuo A."/>
            <person name="Liang C."/>
            <person name="Lipzen A."/>
            <person name="Lutzoni F."/>
            <person name="Magnuson J."/>
            <person name="Mondo S."/>
            <person name="Nolan M."/>
            <person name="Ohm R."/>
            <person name="Pangilinan J."/>
            <person name="Park H.-J."/>
            <person name="Ramirez L."/>
            <person name="Alfaro M."/>
            <person name="Sun H."/>
            <person name="Tritt A."/>
            <person name="Yoshinaga Y."/>
            <person name="Zwiers L.-H."/>
            <person name="Turgeon B."/>
            <person name="Goodwin S."/>
            <person name="Spatafora J."/>
            <person name="Crous P."/>
            <person name="Grigoriev I."/>
        </authorList>
    </citation>
    <scope>NUCLEOTIDE SEQUENCE</scope>
    <source>
        <strain evidence="2">CBS 122367</strain>
    </source>
</reference>
<protein>
    <submittedName>
        <fullName evidence="2">Uncharacterized protein</fullName>
    </submittedName>
</protein>
<sequence>MTSDYTSSDSVSSSPTCYFSLPASLYYSVETPITPSFPTYSTDTDSDPTHPLLALRRPSLEDYMSSPDASKLLQLQTTAAYRPATQPLQHSNSNSSNNSASSRGSRASPSTLCCCRCRRESGSGMIQFATNLYYCSHCARMTGYCAG</sequence>
<gene>
    <name evidence="2" type="ORF">K458DRAFT_286312</name>
</gene>
<evidence type="ECO:0000313" key="2">
    <source>
        <dbReference type="EMBL" id="KAF2691681.1"/>
    </source>
</evidence>
<feature type="region of interest" description="Disordered" evidence="1">
    <location>
        <begin position="83"/>
        <end position="110"/>
    </location>
</feature>
<proteinExistence type="predicted"/>
<name>A0A6G1JN62_9PLEO</name>
<evidence type="ECO:0000313" key="3">
    <source>
        <dbReference type="Proteomes" id="UP000799291"/>
    </source>
</evidence>
<dbReference type="OrthoDB" id="3920481at2759"/>
<dbReference type="AlphaFoldDB" id="A0A6G1JN62"/>
<dbReference type="Proteomes" id="UP000799291">
    <property type="component" value="Unassembled WGS sequence"/>
</dbReference>
<evidence type="ECO:0000256" key="1">
    <source>
        <dbReference type="SAM" id="MobiDB-lite"/>
    </source>
</evidence>
<dbReference type="EMBL" id="MU005569">
    <property type="protein sequence ID" value="KAF2691681.1"/>
    <property type="molecule type" value="Genomic_DNA"/>
</dbReference>
<accession>A0A6G1JN62</accession>
<keyword evidence="3" id="KW-1185">Reference proteome</keyword>